<keyword evidence="2" id="KW-1185">Reference proteome</keyword>
<evidence type="ECO:0000313" key="2">
    <source>
        <dbReference type="Proteomes" id="UP000265325"/>
    </source>
</evidence>
<dbReference type="Proteomes" id="UP000265325">
    <property type="component" value="Unassembled WGS sequence"/>
</dbReference>
<dbReference type="SUPFAM" id="SSF75005">
    <property type="entry name" value="Arabinanase/levansucrase/invertase"/>
    <property type="match status" value="1"/>
</dbReference>
<comment type="caution">
    <text evidence="1">The sequence shown here is derived from an EMBL/GenBank/DDBJ whole genome shotgun (WGS) entry which is preliminary data.</text>
</comment>
<dbReference type="EMBL" id="LAQS01000006">
    <property type="protein sequence ID" value="KKZ74848.1"/>
    <property type="molecule type" value="Genomic_DNA"/>
</dbReference>
<gene>
    <name evidence="1" type="ORF">VO63_05190</name>
</gene>
<reference evidence="1 2" key="1">
    <citation type="submission" date="2015-05" db="EMBL/GenBank/DDBJ databases">
        <title>Draft Genome assembly of Streptomyces showdoensis.</title>
        <authorList>
            <person name="Thapa K.K."/>
            <person name="Metsa-Ketela M."/>
        </authorList>
    </citation>
    <scope>NUCLEOTIDE SEQUENCE [LARGE SCALE GENOMIC DNA]</scope>
    <source>
        <strain evidence="1 2">ATCC 15227</strain>
    </source>
</reference>
<proteinExistence type="predicted"/>
<accession>A0A2P2GTM7</accession>
<dbReference type="Gene3D" id="2.115.10.20">
    <property type="entry name" value="Glycosyl hydrolase domain, family 43"/>
    <property type="match status" value="1"/>
</dbReference>
<dbReference type="AlphaFoldDB" id="A0A2P2GTM7"/>
<dbReference type="InterPro" id="IPR023296">
    <property type="entry name" value="Glyco_hydro_beta-prop_sf"/>
</dbReference>
<name>A0A2P2GTM7_STREW</name>
<evidence type="ECO:0000313" key="1">
    <source>
        <dbReference type="EMBL" id="KKZ74848.1"/>
    </source>
</evidence>
<protein>
    <submittedName>
        <fullName evidence="1">Uncharacterized protein</fullName>
    </submittedName>
</protein>
<sequence length="321" mass="34329">MKRFGDTYFLYGSMYACGYEWYVPNTPWCGFGVSQAPTPQGPWSAPQLLFDPTSWDPWSRRSWQATCGGTGQGCFNPKVIQRSGWGPNDGVYVLWFNAPRHYSDSNANAYNVMGCAGPAGPCGPGVSPNGSYNKPSLGVCAGNGDFGLIERPNQRPAIVCTMPGATQLNLEELNYSGSGGTGQGVRKVANMGGPIEGPGGWWDEATQQYVLTYSDQGCGYCAGTPIGYATSPSLYSGWTAPGNVGWGAPAYGRRIFNGNSCGGQPRTVTVLDGQPWQIIDLWLGTRNETAAPTHLVPLDYQPQPGLAGDGQVWRPPLTLDC</sequence>
<organism evidence="1 2">
    <name type="scientific">Streptomyces showdoensis</name>
    <dbReference type="NCBI Taxonomy" id="68268"/>
    <lineage>
        <taxon>Bacteria</taxon>
        <taxon>Bacillati</taxon>
        <taxon>Actinomycetota</taxon>
        <taxon>Actinomycetes</taxon>
        <taxon>Kitasatosporales</taxon>
        <taxon>Streptomycetaceae</taxon>
        <taxon>Streptomyces</taxon>
    </lineage>
</organism>
<dbReference type="PROSITE" id="PS51257">
    <property type="entry name" value="PROKAR_LIPOPROTEIN"/>
    <property type="match status" value="1"/>
</dbReference>